<reference evidence="1" key="1">
    <citation type="submission" date="2014-09" db="EMBL/GenBank/DDBJ databases">
        <authorList>
            <person name="Magalhaes I.L.F."/>
            <person name="Oliveira U."/>
            <person name="Santos F.R."/>
            <person name="Vidigal T.H.D.A."/>
            <person name="Brescovit A.D."/>
            <person name="Santos A.J."/>
        </authorList>
    </citation>
    <scope>NUCLEOTIDE SEQUENCE</scope>
    <source>
        <tissue evidence="1">Shoot tissue taken approximately 20 cm above the soil surface</tissue>
    </source>
</reference>
<evidence type="ECO:0000313" key="1">
    <source>
        <dbReference type="EMBL" id="JAD67824.1"/>
    </source>
</evidence>
<dbReference type="EMBL" id="GBRH01230071">
    <property type="protein sequence ID" value="JAD67824.1"/>
    <property type="molecule type" value="Transcribed_RNA"/>
</dbReference>
<protein>
    <submittedName>
        <fullName evidence="1">Uncharacterized protein</fullName>
    </submittedName>
</protein>
<proteinExistence type="predicted"/>
<organism evidence="1">
    <name type="scientific">Arundo donax</name>
    <name type="common">Giant reed</name>
    <name type="synonym">Donax arundinaceus</name>
    <dbReference type="NCBI Taxonomy" id="35708"/>
    <lineage>
        <taxon>Eukaryota</taxon>
        <taxon>Viridiplantae</taxon>
        <taxon>Streptophyta</taxon>
        <taxon>Embryophyta</taxon>
        <taxon>Tracheophyta</taxon>
        <taxon>Spermatophyta</taxon>
        <taxon>Magnoliopsida</taxon>
        <taxon>Liliopsida</taxon>
        <taxon>Poales</taxon>
        <taxon>Poaceae</taxon>
        <taxon>PACMAD clade</taxon>
        <taxon>Arundinoideae</taxon>
        <taxon>Arundineae</taxon>
        <taxon>Arundo</taxon>
    </lineage>
</organism>
<name>A0A0A9BUU4_ARUDO</name>
<accession>A0A0A9BUU4</accession>
<reference evidence="1" key="2">
    <citation type="journal article" date="2015" name="Data Brief">
        <title>Shoot transcriptome of the giant reed, Arundo donax.</title>
        <authorList>
            <person name="Barrero R.A."/>
            <person name="Guerrero F.D."/>
            <person name="Moolhuijzen P."/>
            <person name="Goolsby J.A."/>
            <person name="Tidwell J."/>
            <person name="Bellgard S.E."/>
            <person name="Bellgard M.I."/>
        </authorList>
    </citation>
    <scope>NUCLEOTIDE SEQUENCE</scope>
    <source>
        <tissue evidence="1">Shoot tissue taken approximately 20 cm above the soil surface</tissue>
    </source>
</reference>
<dbReference type="AlphaFoldDB" id="A0A0A9BUU4"/>
<sequence>MGDYTLYFVALSNVIRYMLPLILQRNEIELEYKIDEQEKIQT</sequence>